<dbReference type="OrthoDB" id="9017820at2"/>
<dbReference type="KEGG" id="tvl:FAZ95_27685"/>
<gene>
    <name evidence="1" type="ORF">FAZ95_27685</name>
</gene>
<organism evidence="1 2">
    <name type="scientific">Trinickia violacea</name>
    <dbReference type="NCBI Taxonomy" id="2571746"/>
    <lineage>
        <taxon>Bacteria</taxon>
        <taxon>Pseudomonadati</taxon>
        <taxon>Pseudomonadota</taxon>
        <taxon>Betaproteobacteria</taxon>
        <taxon>Burkholderiales</taxon>
        <taxon>Burkholderiaceae</taxon>
        <taxon>Trinickia</taxon>
    </lineage>
</organism>
<proteinExistence type="predicted"/>
<evidence type="ECO:0000313" key="1">
    <source>
        <dbReference type="EMBL" id="QCP52892.1"/>
    </source>
</evidence>
<keyword evidence="2" id="KW-1185">Reference proteome</keyword>
<dbReference type="RefSeq" id="WP_137335663.1">
    <property type="nucleotide sequence ID" value="NZ_CP040078.1"/>
</dbReference>
<dbReference type="EMBL" id="CP040078">
    <property type="protein sequence ID" value="QCP52892.1"/>
    <property type="molecule type" value="Genomic_DNA"/>
</dbReference>
<protein>
    <recommendedName>
        <fullName evidence="3">MarR family transcriptional regulator</fullName>
    </recommendedName>
</protein>
<sequence length="78" mass="8529">MKSIERNDHLEGVLRLSAHEMATLMLLRDAPIDLGKATPDVIALRRAHLVKLIESDDGKLRFVISANGDAVLRALEAG</sequence>
<evidence type="ECO:0000313" key="2">
    <source>
        <dbReference type="Proteomes" id="UP000298656"/>
    </source>
</evidence>
<evidence type="ECO:0008006" key="3">
    <source>
        <dbReference type="Google" id="ProtNLM"/>
    </source>
</evidence>
<dbReference type="Proteomes" id="UP000298656">
    <property type="component" value="Chromosome 2"/>
</dbReference>
<reference evidence="1 2" key="1">
    <citation type="submission" date="2019-05" db="EMBL/GenBank/DDBJ databases">
        <title>Burkholderia sp. DHOD12, isolated from subtropical forest soil.</title>
        <authorList>
            <person name="Gao Z.-H."/>
            <person name="Qiu L.-H."/>
        </authorList>
    </citation>
    <scope>NUCLEOTIDE SEQUENCE [LARGE SCALE GENOMIC DNA]</scope>
    <source>
        <strain evidence="1 2">DHOD12</strain>
    </source>
</reference>
<name>A0A4P8IUU4_9BURK</name>
<dbReference type="AlphaFoldDB" id="A0A4P8IUU4"/>
<accession>A0A4P8IUU4</accession>